<evidence type="ECO:0000313" key="2">
    <source>
        <dbReference type="EMBL" id="KAL2480677.1"/>
    </source>
</evidence>
<evidence type="ECO:0000256" key="1">
    <source>
        <dbReference type="SAM" id="MobiDB-lite"/>
    </source>
</evidence>
<dbReference type="AlphaFoldDB" id="A0ABD1QWU1"/>
<keyword evidence="3" id="KW-1185">Reference proteome</keyword>
<sequence length="115" mass="13053">MPFCERIADAEALSVLRGGLDMNFSFWRDVRNKNPTMFDQLVEMITEEITNENMILHRNCEGVAPNQAPRINYGRGQGRPLPQSHQCRRDHPVDPISRVSYVASTQEGLLSPCPI</sequence>
<feature type="region of interest" description="Disordered" evidence="1">
    <location>
        <begin position="67"/>
        <end position="92"/>
    </location>
</feature>
<gene>
    <name evidence="2" type="ORF">Adt_33643</name>
</gene>
<evidence type="ECO:0000313" key="3">
    <source>
        <dbReference type="Proteomes" id="UP001604336"/>
    </source>
</evidence>
<comment type="caution">
    <text evidence="2">The sequence shown here is derived from an EMBL/GenBank/DDBJ whole genome shotgun (WGS) entry which is preliminary data.</text>
</comment>
<proteinExistence type="predicted"/>
<accession>A0ABD1QWU1</accession>
<reference evidence="3" key="1">
    <citation type="submission" date="2024-07" db="EMBL/GenBank/DDBJ databases">
        <title>Two chromosome-level genome assemblies of Korean endemic species Abeliophyllum distichum and Forsythia ovata (Oleaceae).</title>
        <authorList>
            <person name="Jang H."/>
        </authorList>
    </citation>
    <scope>NUCLEOTIDE SEQUENCE [LARGE SCALE GENOMIC DNA]</scope>
</reference>
<name>A0ABD1QWU1_9LAMI</name>
<protein>
    <submittedName>
        <fullName evidence="2">Uncharacterized protein</fullName>
    </submittedName>
</protein>
<dbReference type="EMBL" id="JBFOLK010000010">
    <property type="protein sequence ID" value="KAL2480677.1"/>
    <property type="molecule type" value="Genomic_DNA"/>
</dbReference>
<organism evidence="2 3">
    <name type="scientific">Abeliophyllum distichum</name>
    <dbReference type="NCBI Taxonomy" id="126358"/>
    <lineage>
        <taxon>Eukaryota</taxon>
        <taxon>Viridiplantae</taxon>
        <taxon>Streptophyta</taxon>
        <taxon>Embryophyta</taxon>
        <taxon>Tracheophyta</taxon>
        <taxon>Spermatophyta</taxon>
        <taxon>Magnoliopsida</taxon>
        <taxon>eudicotyledons</taxon>
        <taxon>Gunneridae</taxon>
        <taxon>Pentapetalae</taxon>
        <taxon>asterids</taxon>
        <taxon>lamiids</taxon>
        <taxon>Lamiales</taxon>
        <taxon>Oleaceae</taxon>
        <taxon>Forsythieae</taxon>
        <taxon>Abeliophyllum</taxon>
    </lineage>
</organism>
<dbReference type="Proteomes" id="UP001604336">
    <property type="component" value="Unassembled WGS sequence"/>
</dbReference>